<sequence>MYFFVSKEILDIPAGGSCMSKNIAKCDTFARPYTLRPWKSRMESLRNTSHVIAGELAEPRAAQSGFT</sequence>
<evidence type="ECO:0000313" key="1">
    <source>
        <dbReference type="EMBL" id="KAJ6996511.1"/>
    </source>
</evidence>
<reference evidence="1" key="1">
    <citation type="journal article" date="2023" name="Mol. Ecol. Resour.">
        <title>Chromosome-level genome assembly of a triploid poplar Populus alba 'Berolinensis'.</title>
        <authorList>
            <person name="Chen S."/>
            <person name="Yu Y."/>
            <person name="Wang X."/>
            <person name="Wang S."/>
            <person name="Zhang T."/>
            <person name="Zhou Y."/>
            <person name="He R."/>
            <person name="Meng N."/>
            <person name="Wang Y."/>
            <person name="Liu W."/>
            <person name="Liu Z."/>
            <person name="Liu J."/>
            <person name="Guo Q."/>
            <person name="Huang H."/>
            <person name="Sederoff R.R."/>
            <person name="Wang G."/>
            <person name="Qu G."/>
            <person name="Chen S."/>
        </authorList>
    </citation>
    <scope>NUCLEOTIDE SEQUENCE</scope>
    <source>
        <strain evidence="1">SC-2020</strain>
    </source>
</reference>
<name>A0AAD6W2Q1_9ROSI</name>
<dbReference type="AlphaFoldDB" id="A0AAD6W2Q1"/>
<evidence type="ECO:0000313" key="2">
    <source>
        <dbReference type="Proteomes" id="UP001164929"/>
    </source>
</evidence>
<keyword evidence="2" id="KW-1185">Reference proteome</keyword>
<comment type="caution">
    <text evidence="1">The sequence shown here is derived from an EMBL/GenBank/DDBJ whole genome shotgun (WGS) entry which is preliminary data.</text>
</comment>
<accession>A0AAD6W2Q1</accession>
<dbReference type="EMBL" id="JAQIZT010000005">
    <property type="protein sequence ID" value="KAJ6996511.1"/>
    <property type="molecule type" value="Genomic_DNA"/>
</dbReference>
<protein>
    <submittedName>
        <fullName evidence="1">Uncharacterized protein</fullName>
    </submittedName>
</protein>
<proteinExistence type="predicted"/>
<organism evidence="1 2">
    <name type="scientific">Populus alba x Populus x berolinensis</name>
    <dbReference type="NCBI Taxonomy" id="444605"/>
    <lineage>
        <taxon>Eukaryota</taxon>
        <taxon>Viridiplantae</taxon>
        <taxon>Streptophyta</taxon>
        <taxon>Embryophyta</taxon>
        <taxon>Tracheophyta</taxon>
        <taxon>Spermatophyta</taxon>
        <taxon>Magnoliopsida</taxon>
        <taxon>eudicotyledons</taxon>
        <taxon>Gunneridae</taxon>
        <taxon>Pentapetalae</taxon>
        <taxon>rosids</taxon>
        <taxon>fabids</taxon>
        <taxon>Malpighiales</taxon>
        <taxon>Salicaceae</taxon>
        <taxon>Saliceae</taxon>
        <taxon>Populus</taxon>
    </lineage>
</organism>
<dbReference type="Proteomes" id="UP001164929">
    <property type="component" value="Chromosome 5"/>
</dbReference>
<gene>
    <name evidence="1" type="ORF">NC653_013187</name>
</gene>